<keyword evidence="1" id="KW-1133">Transmembrane helix</keyword>
<sequence>MVTAACQPVVETYGKPSRRLPDCLVSQPYHTLIVHFDSKLTGKYDDKMATLSELLQMELSPFWNNLIVSQLMVVWCKLGLEFLYRQRTNNERVRQRLALVLSSLICFWPLFDRSDTCWSWRLNILVPISLTGRLIYKGTILKDPEDVEVRCFSRSGAMPSELLLGPLQWMVLLTYLGLNHFMERQAAVTVAAVFLGDSWLAPTLGQEYGRHHYQMPLARRKTMEGSLVGVFLGTCVGSYIFLTFLGLEVPPLRVMLVYGALAAVAEGTAPGHWDNVAIALILQASWDRVPLWLPSDENTSVAVVPIVVS</sequence>
<evidence type="ECO:0008006" key="3">
    <source>
        <dbReference type="Google" id="ProtNLM"/>
    </source>
</evidence>
<reference evidence="2" key="1">
    <citation type="submission" date="2021-01" db="EMBL/GenBank/DDBJ databases">
        <authorList>
            <person name="Corre E."/>
            <person name="Pelletier E."/>
            <person name="Niang G."/>
            <person name="Scheremetjew M."/>
            <person name="Finn R."/>
            <person name="Kale V."/>
            <person name="Holt S."/>
            <person name="Cochrane G."/>
            <person name="Meng A."/>
            <person name="Brown T."/>
            <person name="Cohen L."/>
        </authorList>
    </citation>
    <scope>NUCLEOTIDE SEQUENCE</scope>
    <source>
        <strain evidence="2">CCMP127</strain>
    </source>
</reference>
<gene>
    <name evidence="2" type="ORF">ACOF00016_LOCUS6923</name>
</gene>
<keyword evidence="1" id="KW-0812">Transmembrane</keyword>
<accession>A0A7S3L2L7</accession>
<evidence type="ECO:0000256" key="1">
    <source>
        <dbReference type="SAM" id="Phobius"/>
    </source>
</evidence>
<dbReference type="AlphaFoldDB" id="A0A7S3L2L7"/>
<keyword evidence="1" id="KW-0472">Membrane</keyword>
<name>A0A7S3L2L7_9STRA</name>
<protein>
    <recommendedName>
        <fullName evidence="3">Dolichol kinase</fullName>
    </recommendedName>
</protein>
<evidence type="ECO:0000313" key="2">
    <source>
        <dbReference type="EMBL" id="CAE0409237.1"/>
    </source>
</evidence>
<feature type="transmembrane region" description="Helical" evidence="1">
    <location>
        <begin position="226"/>
        <end position="247"/>
    </location>
</feature>
<proteinExistence type="predicted"/>
<organism evidence="2">
    <name type="scientific">Amphora coffeiformis</name>
    <dbReference type="NCBI Taxonomy" id="265554"/>
    <lineage>
        <taxon>Eukaryota</taxon>
        <taxon>Sar</taxon>
        <taxon>Stramenopiles</taxon>
        <taxon>Ochrophyta</taxon>
        <taxon>Bacillariophyta</taxon>
        <taxon>Bacillariophyceae</taxon>
        <taxon>Bacillariophycidae</taxon>
        <taxon>Thalassiophysales</taxon>
        <taxon>Catenulaceae</taxon>
        <taxon>Amphora</taxon>
    </lineage>
</organism>
<dbReference type="EMBL" id="HBIM01008154">
    <property type="protein sequence ID" value="CAE0409237.1"/>
    <property type="molecule type" value="Transcribed_RNA"/>
</dbReference>